<evidence type="ECO:0000259" key="2">
    <source>
        <dbReference type="Pfam" id="PF13843"/>
    </source>
</evidence>
<dbReference type="PANTHER" id="PTHR47272">
    <property type="entry name" value="DDE_TNP_1_7 DOMAIN-CONTAINING PROTEIN"/>
    <property type="match status" value="1"/>
</dbReference>
<protein>
    <recommendedName>
        <fullName evidence="2">PiggyBac transposable element-derived protein domain-containing protein</fullName>
    </recommendedName>
</protein>
<proteinExistence type="predicted"/>
<feature type="compositionally biased region" description="Acidic residues" evidence="1">
    <location>
        <begin position="81"/>
        <end position="93"/>
    </location>
</feature>
<dbReference type="Proteomes" id="UP000821853">
    <property type="component" value="Chromosome 9"/>
</dbReference>
<dbReference type="PANTHER" id="PTHR47272:SF1">
    <property type="entry name" value="PIGGYBAC TRANSPOSABLE ELEMENT-DERIVED PROTEIN 3-LIKE"/>
    <property type="match status" value="1"/>
</dbReference>
<accession>A0A9J6H5B4</accession>
<evidence type="ECO:0000256" key="1">
    <source>
        <dbReference type="SAM" id="MobiDB-lite"/>
    </source>
</evidence>
<feature type="domain" description="PiggyBac transposable element-derived protein" evidence="2">
    <location>
        <begin position="152"/>
        <end position="216"/>
    </location>
</feature>
<name>A0A9J6H5B4_HAELO</name>
<dbReference type="EMBL" id="JABSTR010000011">
    <property type="protein sequence ID" value="KAH9382523.1"/>
    <property type="molecule type" value="Genomic_DNA"/>
</dbReference>
<evidence type="ECO:0000313" key="4">
    <source>
        <dbReference type="Proteomes" id="UP000821853"/>
    </source>
</evidence>
<dbReference type="InterPro" id="IPR029526">
    <property type="entry name" value="PGBD"/>
</dbReference>
<comment type="caution">
    <text evidence="3">The sequence shown here is derived from an EMBL/GenBank/DDBJ whole genome shotgun (WGS) entry which is preliminary data.</text>
</comment>
<organism evidence="3 4">
    <name type="scientific">Haemaphysalis longicornis</name>
    <name type="common">Bush tick</name>
    <dbReference type="NCBI Taxonomy" id="44386"/>
    <lineage>
        <taxon>Eukaryota</taxon>
        <taxon>Metazoa</taxon>
        <taxon>Ecdysozoa</taxon>
        <taxon>Arthropoda</taxon>
        <taxon>Chelicerata</taxon>
        <taxon>Arachnida</taxon>
        <taxon>Acari</taxon>
        <taxon>Parasitiformes</taxon>
        <taxon>Ixodida</taxon>
        <taxon>Ixodoidea</taxon>
        <taxon>Ixodidae</taxon>
        <taxon>Haemaphysalinae</taxon>
        <taxon>Haemaphysalis</taxon>
    </lineage>
</organism>
<feature type="compositionally biased region" description="Acidic residues" evidence="1">
    <location>
        <begin position="101"/>
        <end position="114"/>
    </location>
</feature>
<gene>
    <name evidence="3" type="ORF">HPB48_013124</name>
</gene>
<evidence type="ECO:0000313" key="3">
    <source>
        <dbReference type="EMBL" id="KAH9382523.1"/>
    </source>
</evidence>
<reference evidence="3 4" key="1">
    <citation type="journal article" date="2020" name="Cell">
        <title>Large-Scale Comparative Analyses of Tick Genomes Elucidate Their Genetic Diversity and Vector Capacities.</title>
        <authorList>
            <consortium name="Tick Genome and Microbiome Consortium (TIGMIC)"/>
            <person name="Jia N."/>
            <person name="Wang J."/>
            <person name="Shi W."/>
            <person name="Du L."/>
            <person name="Sun Y."/>
            <person name="Zhan W."/>
            <person name="Jiang J.F."/>
            <person name="Wang Q."/>
            <person name="Zhang B."/>
            <person name="Ji P."/>
            <person name="Bell-Sakyi L."/>
            <person name="Cui X.M."/>
            <person name="Yuan T.T."/>
            <person name="Jiang B.G."/>
            <person name="Yang W.F."/>
            <person name="Lam T.T."/>
            <person name="Chang Q.C."/>
            <person name="Ding S.J."/>
            <person name="Wang X.J."/>
            <person name="Zhu J.G."/>
            <person name="Ruan X.D."/>
            <person name="Zhao L."/>
            <person name="Wei J.T."/>
            <person name="Ye R.Z."/>
            <person name="Que T.C."/>
            <person name="Du C.H."/>
            <person name="Zhou Y.H."/>
            <person name="Cheng J.X."/>
            <person name="Dai P.F."/>
            <person name="Guo W.B."/>
            <person name="Han X.H."/>
            <person name="Huang E.J."/>
            <person name="Li L.F."/>
            <person name="Wei W."/>
            <person name="Gao Y.C."/>
            <person name="Liu J.Z."/>
            <person name="Shao H.Z."/>
            <person name="Wang X."/>
            <person name="Wang C.C."/>
            <person name="Yang T.C."/>
            <person name="Huo Q.B."/>
            <person name="Li W."/>
            <person name="Chen H.Y."/>
            <person name="Chen S.E."/>
            <person name="Zhou L.G."/>
            <person name="Ni X.B."/>
            <person name="Tian J.H."/>
            <person name="Sheng Y."/>
            <person name="Liu T."/>
            <person name="Pan Y.S."/>
            <person name="Xia L.Y."/>
            <person name="Li J."/>
            <person name="Zhao F."/>
            <person name="Cao W.C."/>
        </authorList>
    </citation>
    <scope>NUCLEOTIDE SEQUENCE [LARGE SCALE GENOMIC DNA]</scope>
    <source>
        <strain evidence="3">HaeL-2018</strain>
    </source>
</reference>
<keyword evidence="4" id="KW-1185">Reference proteome</keyword>
<feature type="region of interest" description="Disordered" evidence="1">
    <location>
        <begin position="81"/>
        <end position="120"/>
    </location>
</feature>
<dbReference type="VEuPathDB" id="VectorBase:HLOH_050414"/>
<dbReference type="AlphaFoldDB" id="A0A9J6H5B4"/>
<sequence length="234" mass="26944">MSHCIDTDNEIIESFSGLDPPQTNEAMWFGIGFESNYIVRLTWNDCDLYALFSGATVQFKCRVKDPARYLTDDEIHALLDESDADLSDSEDIDSVAKDLQEDSDSESEMDDSPEDTNPLRRGQTALKWSSGTFPALTIEDEVLSQECENPDTPLKYFLKYFPEEFWEECAFQTNLYSVQVRGKSVQTDAKELKIFVGIHIAMGILKLPRVRLYWSRMFRVDWLRKRCPETGFLS</sequence>
<dbReference type="Pfam" id="PF13843">
    <property type="entry name" value="DDE_Tnp_1_7"/>
    <property type="match status" value="1"/>
</dbReference>
<dbReference type="OrthoDB" id="6756891at2759"/>